<organism evidence="2 3">
    <name type="scientific">Lawsonibacter faecis</name>
    <dbReference type="NCBI Taxonomy" id="2763052"/>
    <lineage>
        <taxon>Bacteria</taxon>
        <taxon>Bacillati</taxon>
        <taxon>Bacillota</taxon>
        <taxon>Clostridia</taxon>
        <taxon>Eubacteriales</taxon>
        <taxon>Oscillospiraceae</taxon>
        <taxon>Lawsonibacter</taxon>
    </lineage>
</organism>
<dbReference type="Proteomes" id="UP000607645">
    <property type="component" value="Unassembled WGS sequence"/>
</dbReference>
<comment type="caution">
    <text evidence="2">The sequence shown here is derived from an EMBL/GenBank/DDBJ whole genome shotgun (WGS) entry which is preliminary data.</text>
</comment>
<reference evidence="2" key="1">
    <citation type="submission" date="2020-08" db="EMBL/GenBank/DDBJ databases">
        <title>Genome public.</title>
        <authorList>
            <person name="Liu C."/>
            <person name="Sun Q."/>
        </authorList>
    </citation>
    <scope>NUCLEOTIDE SEQUENCE</scope>
    <source>
        <strain evidence="2">NSJ-52</strain>
    </source>
</reference>
<dbReference type="AlphaFoldDB" id="A0A8J6JL92"/>
<name>A0A8J6JL92_9FIRM</name>
<feature type="domain" description="Mga helix-turn-helix" evidence="1">
    <location>
        <begin position="10"/>
        <end position="48"/>
    </location>
</feature>
<protein>
    <submittedName>
        <fullName evidence="2">Helix-turn-helix domain-containing protein</fullName>
    </submittedName>
</protein>
<gene>
    <name evidence="2" type="ORF">H8S62_04525</name>
</gene>
<sequence>MYPTNHQQDKRFLTATDVAEILHISRSSAYRIIQRLNGELKAQGKITIAGKISSRYFFENIYL</sequence>
<evidence type="ECO:0000313" key="3">
    <source>
        <dbReference type="Proteomes" id="UP000607645"/>
    </source>
</evidence>
<dbReference type="InterPro" id="IPR007737">
    <property type="entry name" value="Mga_HTH"/>
</dbReference>
<dbReference type="EMBL" id="JACOPQ010000003">
    <property type="protein sequence ID" value="MBC5736275.1"/>
    <property type="molecule type" value="Genomic_DNA"/>
</dbReference>
<proteinExistence type="predicted"/>
<dbReference type="Pfam" id="PF05043">
    <property type="entry name" value="Mga"/>
    <property type="match status" value="1"/>
</dbReference>
<accession>A0A8J6JL92</accession>
<evidence type="ECO:0000259" key="1">
    <source>
        <dbReference type="Pfam" id="PF05043"/>
    </source>
</evidence>
<dbReference type="RefSeq" id="WP_155152001.1">
    <property type="nucleotide sequence ID" value="NZ_JACOPQ010000003.1"/>
</dbReference>
<keyword evidence="3" id="KW-1185">Reference proteome</keyword>
<evidence type="ECO:0000313" key="2">
    <source>
        <dbReference type="EMBL" id="MBC5736275.1"/>
    </source>
</evidence>